<proteinExistence type="predicted"/>
<dbReference type="EMBL" id="GL732764">
    <property type="protein sequence ID" value="EFX65076.1"/>
    <property type="molecule type" value="Genomic_DNA"/>
</dbReference>
<evidence type="ECO:0000313" key="2">
    <source>
        <dbReference type="EMBL" id="EFX65076.1"/>
    </source>
</evidence>
<evidence type="ECO:0000313" key="4">
    <source>
        <dbReference type="Proteomes" id="UP000000305"/>
    </source>
</evidence>
<reference evidence="3 4" key="1">
    <citation type="journal article" date="2011" name="Science">
        <title>The ecoresponsive genome of Daphnia pulex.</title>
        <authorList>
            <person name="Colbourne J.K."/>
            <person name="Pfrender M.E."/>
            <person name="Gilbert D."/>
            <person name="Thomas W.K."/>
            <person name="Tucker A."/>
            <person name="Oakley T.H."/>
            <person name="Tokishita S."/>
            <person name="Aerts A."/>
            <person name="Arnold G.J."/>
            <person name="Basu M.K."/>
            <person name="Bauer D.J."/>
            <person name="Caceres C.E."/>
            <person name="Carmel L."/>
            <person name="Casola C."/>
            <person name="Choi J.H."/>
            <person name="Detter J.C."/>
            <person name="Dong Q."/>
            <person name="Dusheyko S."/>
            <person name="Eads B.D."/>
            <person name="Frohlich T."/>
            <person name="Geiler-Samerotte K.A."/>
            <person name="Gerlach D."/>
            <person name="Hatcher P."/>
            <person name="Jogdeo S."/>
            <person name="Krijgsveld J."/>
            <person name="Kriventseva E.V."/>
            <person name="Kultz D."/>
            <person name="Laforsch C."/>
            <person name="Lindquist E."/>
            <person name="Lopez J."/>
            <person name="Manak J.R."/>
            <person name="Muller J."/>
            <person name="Pangilinan J."/>
            <person name="Patwardhan R.P."/>
            <person name="Pitluck S."/>
            <person name="Pritham E.J."/>
            <person name="Rechtsteiner A."/>
            <person name="Rho M."/>
            <person name="Rogozin I.B."/>
            <person name="Sakarya O."/>
            <person name="Salamov A."/>
            <person name="Schaack S."/>
            <person name="Shapiro H."/>
            <person name="Shiga Y."/>
            <person name="Skalitzky C."/>
            <person name="Smith Z."/>
            <person name="Souvorov A."/>
            <person name="Sung W."/>
            <person name="Tang Z."/>
            <person name="Tsuchiya D."/>
            <person name="Tu H."/>
            <person name="Vos H."/>
            <person name="Wang M."/>
            <person name="Wolf Y.I."/>
            <person name="Yamagata H."/>
            <person name="Yamada T."/>
            <person name="Ye Y."/>
            <person name="Shaw J.R."/>
            <person name="Andrews J."/>
            <person name="Crease T.J."/>
            <person name="Tang H."/>
            <person name="Lucas S.M."/>
            <person name="Robertson H.M."/>
            <person name="Bork P."/>
            <person name="Koonin E.V."/>
            <person name="Zdobnov E.M."/>
            <person name="Grigoriev I.V."/>
            <person name="Lynch M."/>
            <person name="Boore J.L."/>
        </authorList>
    </citation>
    <scope>NUCLEOTIDE SEQUENCE [LARGE SCALE GENOMIC DNA]</scope>
</reference>
<protein>
    <submittedName>
        <fullName evidence="3">Uncharacterized protein</fullName>
    </submittedName>
</protein>
<feature type="compositionally biased region" description="Acidic residues" evidence="1">
    <location>
        <begin position="111"/>
        <end position="121"/>
    </location>
</feature>
<sequence>MRKEVYMRIISKQSKTKALVDLRRRVMQPLQPGEFVLVRRKAKKKGKTRTFLPKFTGPFQVVKQVKSGDNVCETTYLVEDPPGRRTARKFRRFNAHVSQIRKFRPRKVVFDESEDDEENTEVEQQPETVIPQRKGRRKSTTNTRADSIPDEPQPPPLRSSSRGRQRKRPDYLKDYVTE</sequence>
<evidence type="ECO:0000313" key="3">
    <source>
        <dbReference type="EMBL" id="EFX65087.1"/>
    </source>
</evidence>
<dbReference type="KEGG" id="dpx:DAPPUDRAFT_117575"/>
<dbReference type="KEGG" id="dpx:DAPPUDRAFT_117567"/>
<organism evidence="3 4">
    <name type="scientific">Daphnia pulex</name>
    <name type="common">Water flea</name>
    <dbReference type="NCBI Taxonomy" id="6669"/>
    <lineage>
        <taxon>Eukaryota</taxon>
        <taxon>Metazoa</taxon>
        <taxon>Ecdysozoa</taxon>
        <taxon>Arthropoda</taxon>
        <taxon>Crustacea</taxon>
        <taxon>Branchiopoda</taxon>
        <taxon>Diplostraca</taxon>
        <taxon>Cladocera</taxon>
        <taxon>Anomopoda</taxon>
        <taxon>Daphniidae</taxon>
        <taxon>Daphnia</taxon>
    </lineage>
</organism>
<keyword evidence="4" id="KW-1185">Reference proteome</keyword>
<accession>E9HT44</accession>
<dbReference type="HOGENOM" id="CLU_1512146_0_0_1"/>
<feature type="region of interest" description="Disordered" evidence="1">
    <location>
        <begin position="111"/>
        <end position="178"/>
    </location>
</feature>
<dbReference type="OrthoDB" id="2505904at2759"/>
<feature type="compositionally biased region" description="Basic and acidic residues" evidence="1">
    <location>
        <begin position="168"/>
        <end position="178"/>
    </location>
</feature>
<evidence type="ECO:0000256" key="1">
    <source>
        <dbReference type="SAM" id="MobiDB-lite"/>
    </source>
</evidence>
<dbReference type="Proteomes" id="UP000000305">
    <property type="component" value="Unassembled WGS sequence"/>
</dbReference>
<dbReference type="AlphaFoldDB" id="E9HT44"/>
<name>E9HT44_DAPPU</name>
<gene>
    <name evidence="3" type="ORF">DAPPUDRAFT_117567</name>
    <name evidence="2" type="ORF">DAPPUDRAFT_117575</name>
</gene>
<dbReference type="EMBL" id="GL732764">
    <property type="protein sequence ID" value="EFX65087.1"/>
    <property type="molecule type" value="Genomic_DNA"/>
</dbReference>